<keyword evidence="4 5" id="KW-0274">FAD</keyword>
<evidence type="ECO:0000259" key="7">
    <source>
        <dbReference type="Pfam" id="PF02770"/>
    </source>
</evidence>
<sequence length="564" mass="62669">MTDLTHDFLKTIQHFETTLGDPTNEQSEINFVRSVTLDEAQAFPDDYIHYLKDIGYFSYFVPTEMGGKLHELSELLLLCRTLSRRDLTAAIATGQTMLGALPVWLCGDQTQKTLLAEHILQGHLGCLALTEKRHGSNLLASEVSATEHADGYQLNGEKWLINNATQGHTMTILVRKYDHNQRESLAVLLLDKTCIKDFENIEKINTHGIRCADISGIRFRNTQVPKSAIIQTNEPGMYGVLKALQISRILCAGFSLGAFDTCLRLTYDFAKSRTLYQKTVLDMPTVQQGLGRSFAKLLVAEMVSLASSKTLNYAGKSLSVYSASCKYWVPKTTELAIDELKVILGARYYLRDEYQAGMFQKMQRDNAVVSLFDGSSQLNLGLISSQTNAIASKLLDNPCVHPDIAAWFDLNTATSLSTISSAMLSVSNMGQDPVLASFLAITEQRQFDTLDANLQSVLHTLKQHILSWCDTIQTLQHNEQNEPASVVRFAATKQYTQLFATSCCALYVIFNPSHPLLGQSDIAQDLLTVILDDSDLWVPSSALLSTLDTQHQNQSMYSLLALPK</sequence>
<dbReference type="SUPFAM" id="SSF56645">
    <property type="entry name" value="Acyl-CoA dehydrogenase NM domain-like"/>
    <property type="match status" value="1"/>
</dbReference>
<comment type="cofactor">
    <cofactor evidence="1 5">
        <name>FAD</name>
        <dbReference type="ChEBI" id="CHEBI:57692"/>
    </cofactor>
</comment>
<reference evidence="11 12" key="2">
    <citation type="submission" date="2019-06" db="EMBL/GenBank/DDBJ databases">
        <title>Co-occurence of chitin degradation, pigmentation and bioactivity in marine Pseudoalteromonas.</title>
        <authorList>
            <person name="Sonnenschein E.C."/>
            <person name="Bech P.K."/>
        </authorList>
    </citation>
    <scope>NUCLEOTIDE SEQUENCE [LARGE SCALE GENOMIC DNA]</scope>
    <source>
        <strain evidence="12">S3790</strain>
        <strain evidence="11">S3895</strain>
    </source>
</reference>
<dbReference type="InterPro" id="IPR009100">
    <property type="entry name" value="AcylCoA_DH/oxidase_NM_dom_sf"/>
</dbReference>
<proteinExistence type="inferred from homology"/>
<dbReference type="InterPro" id="IPR009075">
    <property type="entry name" value="AcylCo_DH/oxidase_C"/>
</dbReference>
<dbReference type="GO" id="GO:0050660">
    <property type="term" value="F:flavin adenine dinucleotide binding"/>
    <property type="evidence" value="ECO:0007669"/>
    <property type="project" value="InterPro"/>
</dbReference>
<dbReference type="InterPro" id="IPR013786">
    <property type="entry name" value="AcylCoA_DH/ox_N"/>
</dbReference>
<protein>
    <submittedName>
        <fullName evidence="9">Acyl-CoA dehydrogenase</fullName>
    </submittedName>
</protein>
<keyword evidence="3 5" id="KW-0285">Flavoprotein</keyword>
<evidence type="ECO:0000313" key="11">
    <source>
        <dbReference type="Proteomes" id="UP000307164"/>
    </source>
</evidence>
<dbReference type="GO" id="GO:0005886">
    <property type="term" value="C:plasma membrane"/>
    <property type="evidence" value="ECO:0007669"/>
    <property type="project" value="TreeGrafter"/>
</dbReference>
<dbReference type="Gene3D" id="1.20.140.10">
    <property type="entry name" value="Butyryl-CoA Dehydrogenase, subunit A, domain 3"/>
    <property type="match status" value="1"/>
</dbReference>
<reference evidence="9" key="3">
    <citation type="submission" date="2019-09" db="EMBL/GenBank/DDBJ databases">
        <title>Co-occurence of chitin degradation, pigmentation and bioactivity in marine Pseudoalteromonas.</title>
        <authorList>
            <person name="Sonnenschein E.C."/>
            <person name="Bech P.K."/>
        </authorList>
    </citation>
    <scope>NUCLEOTIDE SEQUENCE</scope>
    <source>
        <strain evidence="9">S3790</strain>
        <strain evidence="10">S3895</strain>
    </source>
</reference>
<evidence type="ECO:0000256" key="1">
    <source>
        <dbReference type="ARBA" id="ARBA00001974"/>
    </source>
</evidence>
<keyword evidence="11" id="KW-1185">Reference proteome</keyword>
<accession>A0A5S3V7L6</accession>
<evidence type="ECO:0000313" key="9">
    <source>
        <dbReference type="EMBL" id="TMO67549.1"/>
    </source>
</evidence>
<evidence type="ECO:0000313" key="10">
    <source>
        <dbReference type="EMBL" id="TMO73322.1"/>
    </source>
</evidence>
<dbReference type="InterPro" id="IPR036250">
    <property type="entry name" value="AcylCo_DH-like_C"/>
</dbReference>
<dbReference type="InterPro" id="IPR046373">
    <property type="entry name" value="Acyl-CoA_Oxase/DH_mid-dom_sf"/>
</dbReference>
<keyword evidence="5" id="KW-0560">Oxidoreductase</keyword>
<evidence type="ECO:0000256" key="2">
    <source>
        <dbReference type="ARBA" id="ARBA00009347"/>
    </source>
</evidence>
<dbReference type="Gene3D" id="2.40.110.10">
    <property type="entry name" value="Butyryl-CoA Dehydrogenase, subunit A, domain 2"/>
    <property type="match status" value="1"/>
</dbReference>
<dbReference type="InterPro" id="IPR006091">
    <property type="entry name" value="Acyl-CoA_Oxase/DH_mid-dom"/>
</dbReference>
<evidence type="ECO:0000259" key="6">
    <source>
        <dbReference type="Pfam" id="PF00441"/>
    </source>
</evidence>
<dbReference type="Pfam" id="PF02771">
    <property type="entry name" value="Acyl-CoA_dh_N"/>
    <property type="match status" value="1"/>
</dbReference>
<dbReference type="EMBL" id="PNBX01000055">
    <property type="protein sequence ID" value="TMO67549.1"/>
    <property type="molecule type" value="Genomic_DNA"/>
</dbReference>
<dbReference type="SUPFAM" id="SSF47203">
    <property type="entry name" value="Acyl-CoA dehydrogenase C-terminal domain-like"/>
    <property type="match status" value="1"/>
</dbReference>
<dbReference type="PANTHER" id="PTHR43884:SF19">
    <property type="entry name" value="ACYL-COA DEHYDROGENASE FADE4-RELATED"/>
    <property type="match status" value="1"/>
</dbReference>
<name>A0A5S3V7L6_9GAMM</name>
<dbReference type="Pfam" id="PF02770">
    <property type="entry name" value="Acyl-CoA_dh_M"/>
    <property type="match status" value="1"/>
</dbReference>
<organism evidence="9 12">
    <name type="scientific">Pseudoalteromonas aurantia</name>
    <dbReference type="NCBI Taxonomy" id="43654"/>
    <lineage>
        <taxon>Bacteria</taxon>
        <taxon>Pseudomonadati</taxon>
        <taxon>Pseudomonadota</taxon>
        <taxon>Gammaproteobacteria</taxon>
        <taxon>Alteromonadales</taxon>
        <taxon>Pseudoalteromonadaceae</taxon>
        <taxon>Pseudoalteromonas</taxon>
    </lineage>
</organism>
<evidence type="ECO:0000259" key="8">
    <source>
        <dbReference type="Pfam" id="PF02771"/>
    </source>
</evidence>
<comment type="similarity">
    <text evidence="2 5">Belongs to the acyl-CoA dehydrogenase family.</text>
</comment>
<gene>
    <name evidence="9" type="ORF">CWC19_13490</name>
    <name evidence="10" type="ORF">CWC20_13485</name>
</gene>
<dbReference type="InterPro" id="IPR037069">
    <property type="entry name" value="AcylCoA_DH/ox_N_sf"/>
</dbReference>
<evidence type="ECO:0000313" key="12">
    <source>
        <dbReference type="Proteomes" id="UP000307217"/>
    </source>
</evidence>
<dbReference type="CDD" id="cd00567">
    <property type="entry name" value="ACAD"/>
    <property type="match status" value="1"/>
</dbReference>
<dbReference type="Proteomes" id="UP000307217">
    <property type="component" value="Unassembled WGS sequence"/>
</dbReference>
<evidence type="ECO:0000256" key="4">
    <source>
        <dbReference type="ARBA" id="ARBA00022827"/>
    </source>
</evidence>
<evidence type="ECO:0000256" key="5">
    <source>
        <dbReference type="RuleBase" id="RU362125"/>
    </source>
</evidence>
<dbReference type="Pfam" id="PF00441">
    <property type="entry name" value="Acyl-CoA_dh_1"/>
    <property type="match status" value="1"/>
</dbReference>
<dbReference type="PANTHER" id="PTHR43884">
    <property type="entry name" value="ACYL-COA DEHYDROGENASE"/>
    <property type="match status" value="1"/>
</dbReference>
<dbReference type="OrthoDB" id="3666321at2"/>
<dbReference type="EMBL" id="PNBW01000062">
    <property type="protein sequence ID" value="TMO73322.1"/>
    <property type="molecule type" value="Genomic_DNA"/>
</dbReference>
<reference evidence="11 12" key="1">
    <citation type="submission" date="2018-01" db="EMBL/GenBank/DDBJ databases">
        <authorList>
            <person name="Paulsen S."/>
            <person name="Gram L.K."/>
        </authorList>
    </citation>
    <scope>NUCLEOTIDE SEQUENCE [LARGE SCALE GENOMIC DNA]</scope>
    <source>
        <strain evidence="9 12">S3790</strain>
        <strain evidence="10 11">S3895</strain>
    </source>
</reference>
<dbReference type="Gene3D" id="1.10.540.10">
    <property type="entry name" value="Acyl-CoA dehydrogenase/oxidase, N-terminal domain"/>
    <property type="match status" value="1"/>
</dbReference>
<feature type="domain" description="Acyl-CoA dehydrogenase/oxidase C-terminal" evidence="6">
    <location>
        <begin position="236"/>
        <end position="384"/>
    </location>
</feature>
<dbReference type="Proteomes" id="UP000307164">
    <property type="component" value="Unassembled WGS sequence"/>
</dbReference>
<evidence type="ECO:0000256" key="3">
    <source>
        <dbReference type="ARBA" id="ARBA00022630"/>
    </source>
</evidence>
<feature type="domain" description="Acyl-CoA dehydrogenase/oxidase N-terminal" evidence="8">
    <location>
        <begin position="37"/>
        <end position="119"/>
    </location>
</feature>
<dbReference type="AlphaFoldDB" id="A0A5S3V7L6"/>
<comment type="caution">
    <text evidence="9">The sequence shown here is derived from an EMBL/GenBank/DDBJ whole genome shotgun (WGS) entry which is preliminary data.</text>
</comment>
<dbReference type="GO" id="GO:0003995">
    <property type="term" value="F:acyl-CoA dehydrogenase activity"/>
    <property type="evidence" value="ECO:0007669"/>
    <property type="project" value="TreeGrafter"/>
</dbReference>
<feature type="domain" description="Acyl-CoA oxidase/dehydrogenase middle" evidence="7">
    <location>
        <begin position="126"/>
        <end position="221"/>
    </location>
</feature>
<dbReference type="RefSeq" id="WP_138592350.1">
    <property type="nucleotide sequence ID" value="NZ_PNBW01000062.1"/>
</dbReference>